<dbReference type="InterPro" id="IPR011612">
    <property type="entry name" value="Urease_alpha_N_dom"/>
</dbReference>
<dbReference type="InterPro" id="IPR050069">
    <property type="entry name" value="Urease_subunit"/>
</dbReference>
<comment type="catalytic activity">
    <reaction evidence="3">
        <text>urea + 2 H2O + H(+) = hydrogencarbonate + 2 NH4(+)</text>
        <dbReference type="Rhea" id="RHEA:20557"/>
        <dbReference type="ChEBI" id="CHEBI:15377"/>
        <dbReference type="ChEBI" id="CHEBI:15378"/>
        <dbReference type="ChEBI" id="CHEBI:16199"/>
        <dbReference type="ChEBI" id="CHEBI:17544"/>
        <dbReference type="ChEBI" id="CHEBI:28938"/>
        <dbReference type="EC" id="3.5.1.5"/>
    </reaction>
</comment>
<evidence type="ECO:0000313" key="5">
    <source>
        <dbReference type="EMBL" id="NDP48068.1"/>
    </source>
</evidence>
<organism evidence="5 6">
    <name type="scientific">Sulfuriferula multivorans</name>
    <dbReference type="NCBI Taxonomy" id="1559896"/>
    <lineage>
        <taxon>Bacteria</taxon>
        <taxon>Pseudomonadati</taxon>
        <taxon>Pseudomonadota</taxon>
        <taxon>Betaproteobacteria</taxon>
        <taxon>Nitrosomonadales</taxon>
        <taxon>Sulfuricellaceae</taxon>
        <taxon>Sulfuriferula</taxon>
    </lineage>
</organism>
<feature type="domain" description="Urease alpha-subunit N-terminal" evidence="4">
    <location>
        <begin position="4"/>
        <end position="88"/>
    </location>
</feature>
<dbReference type="PANTHER" id="PTHR33569:SF1">
    <property type="entry name" value="UREASE"/>
    <property type="match status" value="1"/>
</dbReference>
<dbReference type="Proteomes" id="UP000483432">
    <property type="component" value="Unassembled WGS sequence"/>
</dbReference>
<name>A0A7C9P8F9_9PROT</name>
<keyword evidence="2 5" id="KW-0378">Hydrolase</keyword>
<dbReference type="Gene3D" id="2.30.40.10">
    <property type="entry name" value="Urease, subunit C, domain 1"/>
    <property type="match status" value="1"/>
</dbReference>
<dbReference type="InterPro" id="IPR011059">
    <property type="entry name" value="Metal-dep_hydrolase_composite"/>
</dbReference>
<dbReference type="PANTHER" id="PTHR33569">
    <property type="entry name" value="UREASE"/>
    <property type="match status" value="1"/>
</dbReference>
<dbReference type="AlphaFoldDB" id="A0A7C9P8F9"/>
<protein>
    <submittedName>
        <fullName evidence="5">Urease subunit alpha</fullName>
        <ecNumber evidence="5">3.5.1.5</ecNumber>
    </submittedName>
</protein>
<dbReference type="EMBL" id="JAAFGW010000077">
    <property type="protein sequence ID" value="NDP48068.1"/>
    <property type="molecule type" value="Genomic_DNA"/>
</dbReference>
<feature type="non-terminal residue" evidence="5">
    <location>
        <position position="88"/>
    </location>
</feature>
<evidence type="ECO:0000313" key="6">
    <source>
        <dbReference type="Proteomes" id="UP000483432"/>
    </source>
</evidence>
<evidence type="ECO:0000256" key="2">
    <source>
        <dbReference type="ARBA" id="ARBA00022801"/>
    </source>
</evidence>
<dbReference type="EC" id="3.5.1.5" evidence="5"/>
<accession>A0A7C9P8F9</accession>
<sequence length="88" mass="9620">MAVRITRQAYAEMFGPTVGDRVRLADTELWIEVEQDYTIYGEEVKFGGGKVIRDGMGQSQRVSAEVADTVITNALIVDAVTGIIKADI</sequence>
<gene>
    <name evidence="5" type="primary">ureC</name>
    <name evidence="5" type="ORF">GZ085_06665</name>
</gene>
<evidence type="ECO:0000256" key="3">
    <source>
        <dbReference type="ARBA" id="ARBA00047778"/>
    </source>
</evidence>
<dbReference type="SUPFAM" id="SSF51338">
    <property type="entry name" value="Composite domain of metallo-dependent hydrolases"/>
    <property type="match status" value="1"/>
</dbReference>
<proteinExistence type="predicted"/>
<dbReference type="GO" id="GO:0009039">
    <property type="term" value="F:urease activity"/>
    <property type="evidence" value="ECO:0007669"/>
    <property type="project" value="UniProtKB-EC"/>
</dbReference>
<keyword evidence="1" id="KW-0479">Metal-binding</keyword>
<dbReference type="Pfam" id="PF00449">
    <property type="entry name" value="Urease_alpha"/>
    <property type="match status" value="1"/>
</dbReference>
<evidence type="ECO:0000256" key="1">
    <source>
        <dbReference type="ARBA" id="ARBA00022723"/>
    </source>
</evidence>
<reference evidence="5 6" key="1">
    <citation type="submission" date="2019-09" db="EMBL/GenBank/DDBJ databases">
        <title>H2 Metabolism Revealed by Metagenomic Analysis in Subglacial Sediment of East Antarctica.</title>
        <authorList>
            <person name="Yang Z."/>
            <person name="Zhang Y."/>
            <person name="Lv Y."/>
            <person name="Yan W."/>
            <person name="Xiao X."/>
            <person name="Sun B."/>
            <person name="Ma H."/>
        </authorList>
    </citation>
    <scope>NUCLEOTIDE SEQUENCE [LARGE SCALE GENOMIC DNA]</scope>
    <source>
        <strain evidence="5">Bin2_2</strain>
    </source>
</reference>
<evidence type="ECO:0000259" key="4">
    <source>
        <dbReference type="Pfam" id="PF00449"/>
    </source>
</evidence>
<comment type="caution">
    <text evidence="5">The sequence shown here is derived from an EMBL/GenBank/DDBJ whole genome shotgun (WGS) entry which is preliminary data.</text>
</comment>
<dbReference type="GO" id="GO:0046872">
    <property type="term" value="F:metal ion binding"/>
    <property type="evidence" value="ECO:0007669"/>
    <property type="project" value="UniProtKB-KW"/>
</dbReference>